<feature type="transmembrane region" description="Helical" evidence="1">
    <location>
        <begin position="7"/>
        <end position="26"/>
    </location>
</feature>
<evidence type="ECO:0008006" key="4">
    <source>
        <dbReference type="Google" id="ProtNLM"/>
    </source>
</evidence>
<gene>
    <name evidence="2" type="ORF">BN1224_GiD_A_01970</name>
    <name evidence="3" type="ORF">BN1224_YK41_AT_00080</name>
</gene>
<dbReference type="PATRIC" id="fig|83558.18.peg.205"/>
<reference evidence="2" key="1">
    <citation type="submission" date="2015-05" db="EMBL/GenBank/DDBJ databases">
        <authorList>
            <person name="Rattei Thomas"/>
        </authorList>
    </citation>
    <scope>NUCLEOTIDE SEQUENCE</scope>
    <source>
        <strain evidence="2">GiD</strain>
        <strain evidence="3">YK41</strain>
    </source>
</reference>
<proteinExistence type="predicted"/>
<dbReference type="RefSeq" id="WP_046889883.1">
    <property type="nucleotide sequence ID" value="NZ_CP172581.1"/>
</dbReference>
<evidence type="ECO:0000313" key="2">
    <source>
        <dbReference type="EMBL" id="CRI41196.1"/>
    </source>
</evidence>
<accession>A0A0F7WNV4</accession>
<keyword evidence="1" id="KW-0812">Transmembrane</keyword>
<organism evidence="2">
    <name type="scientific">Chlamydia pneumoniae</name>
    <name type="common">Chlamydophila pneumoniae</name>
    <dbReference type="NCBI Taxonomy" id="83558"/>
    <lineage>
        <taxon>Bacteria</taxon>
        <taxon>Pseudomonadati</taxon>
        <taxon>Chlamydiota</taxon>
        <taxon>Chlamydiia</taxon>
        <taxon>Chlamydiales</taxon>
        <taxon>Chlamydiaceae</taxon>
        <taxon>Chlamydia/Chlamydophila group</taxon>
        <taxon>Chlamydia</taxon>
    </lineage>
</organism>
<dbReference type="AlphaFoldDB" id="A0A0F7WNV4"/>
<evidence type="ECO:0000256" key="1">
    <source>
        <dbReference type="SAM" id="Phobius"/>
    </source>
</evidence>
<evidence type="ECO:0000313" key="3">
    <source>
        <dbReference type="EMBL" id="CRI72833.1"/>
    </source>
</evidence>
<dbReference type="OrthoDB" id="18789at2"/>
<dbReference type="EMBL" id="LN847008">
    <property type="protein sequence ID" value="CRI41196.1"/>
    <property type="molecule type" value="Genomic_DNA"/>
</dbReference>
<dbReference type="EMBL" id="LN849023">
    <property type="protein sequence ID" value="CRI72833.1"/>
    <property type="molecule type" value="Genomic_DNA"/>
</dbReference>
<protein>
    <recommendedName>
        <fullName evidence="4">Transmembrane protein</fullName>
    </recommendedName>
</protein>
<keyword evidence="1" id="KW-1133">Transmembrane helix</keyword>
<sequence length="1142" mass="127203">MKRRSWLKILGICLGSSIVLGFLIFLPQLLSTESGKYLVFSLIHKESGLSCSAEELKISWFGRQTARKIKLTGEAKDEVFSAEKFELDGSLLRLLIYKKPKGITLSGWSLKINEPASIDHPSVSHLDPGSLLTYLNDCKIISEHGFITMKTVSGSSLSVSGFYLEKSSEKFMTKCVVSEDQQSGNIFIESVLSPDVSISAQFSSVPVAFFKIFIASPFWDHLLSYEDIINLSAEATHTNDGKISMTASGEGNQIQMKLQGHIHKSTFYIVEGSSSFIELKPELASALCNQIIPLSTPITSKQIHATVSYAKIPLDITKWKHIEITSQAQLPEVAIHPKDPNLALQLRDTKLGIKKTEKFSDIRYSSSTVLGGASPSHLNGLISIDNKKHLTKFRLQQAQLPHTYLRAIFPQPFVINVPLDVAYYSLNIEGTYKNAHLEADAILDNPLLKLSCSMSGAWKNFLFKGQGTYHFNKKWQEILSPHFSYAEARFSGKAQITDTNLFFPKFSGKITARENELLIHAKFGSPNEPIKPETTSILIHGQFCSLPLSLVSNHLAPFHLKKLTFSFHTDGGKFVTKGNLQALIENPDYPDLNNTRILIPDLLLSLDESSTSPSSKDLKIQGSGEIFSLPLDSITKTYGKQVRLSPYFGSSGDLNFVVNYNPKDQNKLTLLSNFKSEALLGELKLVMDFSMKLSSGTQGTLQWEVSPERYASFFKNASCSPTCLLHRTANVRLDISKLSCPEETKGLSCLTLLAAGGLEGSLEATPLIFYDNVSKETFIINDFKGSLRANNLDAKIEYDLKGSCLAPRQDSKTLAEFSLEGQVDHLFSPESREFKQTANWIHIPSSFIAGIIPMSPGLKAQISSLAGPRINVSIKNAFRFGEGPVDIMVDSENLQAQIPLILNEKSILLRENLTAHLSINEDVNKAFLQEFNPLLAGGAYSQYPVTLEIDKQNFYLPIRPYSFEEFRIQSATLDMGKISIANTGTMYALFQFLDITDQKQFVESWFTPIFFSVQKGSIICKRLDALIDRRIRLALWGKTDIAHDRLFMTLGIDPEVIKKYFHNTSLKTKNFFLIKIRGSISSPEVDWSSAYARIALLKSYSLGNPFSSLADKLFSSLGDSTPPPTVHPFPWEKSNFDSIENK</sequence>
<keyword evidence="1" id="KW-0472">Membrane</keyword>
<name>A0A0F7WNV4_CHLPN</name>